<keyword evidence="2" id="KW-0503">Monooxygenase</keyword>
<dbReference type="InterPro" id="IPR006905">
    <property type="entry name" value="Flavin_halogenase"/>
</dbReference>
<evidence type="ECO:0000256" key="1">
    <source>
        <dbReference type="ARBA" id="ARBA00023002"/>
    </source>
</evidence>
<dbReference type="Proteomes" id="UP000278078">
    <property type="component" value="Chromosome"/>
</dbReference>
<keyword evidence="1" id="KW-0560">Oxidoreductase</keyword>
<dbReference type="PANTHER" id="PTHR43747">
    <property type="entry name" value="FAD-BINDING PROTEIN"/>
    <property type="match status" value="1"/>
</dbReference>
<dbReference type="InterPro" id="IPR036188">
    <property type="entry name" value="FAD/NAD-bd_sf"/>
</dbReference>
<sequence length="504" mass="56188">MSRTYDIVIIGSGIAGSISAAILAKHGLKTLILDAGQHPRFSIGEAMTPESGLLLRLLAQRFGIPELAFIASPEQIVRHIGSSACGIKLAFSFAWHAAGVDSAAEHVVAPPLDAPEAHLYRQDIDFYALLLALQHGANARHHTRIEGFEFLPEGVAIRLADGESLQARYVIDAAAQGSPLARQLGVRTTDGLATHTCSFFTHMLNVKAYEEVASNTDQSPIPLFQSTLHHIFEEGWLWIIPFDNHSESTNRLCSVGFQYNCLKYQPSGTPEQEFSRLLDRYPSIARHFTEARVARDWVHAPRLNYRSRTILGERFCLLAQAAGFIDPLFSRGLITTFESILRLMPRLIDAVRQDHWQLDRFASVERHLRNAVAVNDRLVSCSYEAFRDFPLWNAWHRVWLSGSNLGGAYLGGLLQALRDGQSGSAFDAHLESARCPGHLSFDAPGYEDFFESACRVMDGVRQKRLSSADAISTLHRLLGQHAADLLPYDYANLDNRFLRKCRVQ</sequence>
<evidence type="ECO:0000313" key="4">
    <source>
        <dbReference type="Proteomes" id="UP000278078"/>
    </source>
</evidence>
<gene>
    <name evidence="3" type="ORF">NCTC10783_01538</name>
</gene>
<dbReference type="EMBL" id="LR134300">
    <property type="protein sequence ID" value="VEE45681.1"/>
    <property type="molecule type" value="Genomic_DNA"/>
</dbReference>
<organism evidence="3 4">
    <name type="scientific">Pseudomonas fluorescens</name>
    <dbReference type="NCBI Taxonomy" id="294"/>
    <lineage>
        <taxon>Bacteria</taxon>
        <taxon>Pseudomonadati</taxon>
        <taxon>Pseudomonadota</taxon>
        <taxon>Gammaproteobacteria</taxon>
        <taxon>Pseudomonadales</taxon>
        <taxon>Pseudomonadaceae</taxon>
        <taxon>Pseudomonas</taxon>
    </lineage>
</organism>
<reference evidence="3 4" key="1">
    <citation type="submission" date="2018-12" db="EMBL/GenBank/DDBJ databases">
        <authorList>
            <consortium name="Pathogen Informatics"/>
        </authorList>
    </citation>
    <scope>NUCLEOTIDE SEQUENCE [LARGE SCALE GENOMIC DNA]</scope>
    <source>
        <strain evidence="3 4">NCTC10783</strain>
    </source>
</reference>
<dbReference type="Gene3D" id="3.50.50.60">
    <property type="entry name" value="FAD/NAD(P)-binding domain"/>
    <property type="match status" value="1"/>
</dbReference>
<protein>
    <submittedName>
        <fullName evidence="3">Putative alkylhalidase pltM</fullName>
    </submittedName>
</protein>
<dbReference type="PRINTS" id="PR00420">
    <property type="entry name" value="RNGMNOXGNASE"/>
</dbReference>
<dbReference type="SMR" id="A0A448BK33"/>
<accession>A0A448BK33</accession>
<evidence type="ECO:0000313" key="3">
    <source>
        <dbReference type="EMBL" id="VEE45681.1"/>
    </source>
</evidence>
<dbReference type="PANTHER" id="PTHR43747:SF5">
    <property type="entry name" value="FAD-BINDING DOMAIN-CONTAINING PROTEIN"/>
    <property type="match status" value="1"/>
</dbReference>
<dbReference type="GO" id="GO:0004497">
    <property type="term" value="F:monooxygenase activity"/>
    <property type="evidence" value="ECO:0007669"/>
    <property type="project" value="UniProtKB-KW"/>
</dbReference>
<dbReference type="InterPro" id="IPR050816">
    <property type="entry name" value="Flavin-dep_Halogenase_NPB"/>
</dbReference>
<dbReference type="SUPFAM" id="SSF51905">
    <property type="entry name" value="FAD/NAD(P)-binding domain"/>
    <property type="match status" value="1"/>
</dbReference>
<evidence type="ECO:0000256" key="2">
    <source>
        <dbReference type="ARBA" id="ARBA00023033"/>
    </source>
</evidence>
<dbReference type="Pfam" id="PF04820">
    <property type="entry name" value="Trp_halogenase"/>
    <property type="match status" value="2"/>
</dbReference>
<dbReference type="AlphaFoldDB" id="A0A448BK33"/>
<name>A0A448BK33_PSEFL</name>
<proteinExistence type="predicted"/>